<keyword evidence="2" id="KW-1133">Transmembrane helix</keyword>
<organism evidence="3 4">
    <name type="scientific">Paraglomus occultum</name>
    <dbReference type="NCBI Taxonomy" id="144539"/>
    <lineage>
        <taxon>Eukaryota</taxon>
        <taxon>Fungi</taxon>
        <taxon>Fungi incertae sedis</taxon>
        <taxon>Mucoromycota</taxon>
        <taxon>Glomeromycotina</taxon>
        <taxon>Glomeromycetes</taxon>
        <taxon>Paraglomerales</taxon>
        <taxon>Paraglomeraceae</taxon>
        <taxon>Paraglomus</taxon>
    </lineage>
</organism>
<proteinExistence type="predicted"/>
<dbReference type="PANTHER" id="PTHR40903">
    <property type="entry name" value="GLYCINE-RICH CELL WALL STRUCTURAL PROTEIN 1-LIKE"/>
    <property type="match status" value="1"/>
</dbReference>
<protein>
    <submittedName>
        <fullName evidence="3">8940_t:CDS:1</fullName>
    </submittedName>
</protein>
<dbReference type="EMBL" id="CAJVPJ010000014">
    <property type="protein sequence ID" value="CAG8455800.1"/>
    <property type="molecule type" value="Genomic_DNA"/>
</dbReference>
<gene>
    <name evidence="3" type="ORF">POCULU_LOCUS289</name>
</gene>
<dbReference type="Proteomes" id="UP000789572">
    <property type="component" value="Unassembled WGS sequence"/>
</dbReference>
<feature type="transmembrane region" description="Helical" evidence="2">
    <location>
        <begin position="211"/>
        <end position="236"/>
    </location>
</feature>
<evidence type="ECO:0000256" key="1">
    <source>
        <dbReference type="SAM" id="MobiDB-lite"/>
    </source>
</evidence>
<feature type="transmembrane region" description="Helical" evidence="2">
    <location>
        <begin position="248"/>
        <end position="271"/>
    </location>
</feature>
<keyword evidence="2" id="KW-0472">Membrane</keyword>
<feature type="transmembrane region" description="Helical" evidence="2">
    <location>
        <begin position="153"/>
        <end position="174"/>
    </location>
</feature>
<dbReference type="OrthoDB" id="2131431at2759"/>
<reference evidence="3" key="1">
    <citation type="submission" date="2021-06" db="EMBL/GenBank/DDBJ databases">
        <authorList>
            <person name="Kallberg Y."/>
            <person name="Tangrot J."/>
            <person name="Rosling A."/>
        </authorList>
    </citation>
    <scope>NUCLEOTIDE SEQUENCE</scope>
    <source>
        <strain evidence="3">IA702</strain>
    </source>
</reference>
<dbReference type="AlphaFoldDB" id="A0A9N8YZA3"/>
<feature type="transmembrane region" description="Helical" evidence="2">
    <location>
        <begin position="111"/>
        <end position="133"/>
    </location>
</feature>
<evidence type="ECO:0000256" key="2">
    <source>
        <dbReference type="SAM" id="Phobius"/>
    </source>
</evidence>
<comment type="caution">
    <text evidence="3">The sequence shown here is derived from an EMBL/GenBank/DDBJ whole genome shotgun (WGS) entry which is preliminary data.</text>
</comment>
<dbReference type="PANTHER" id="PTHR40903:SF1">
    <property type="entry name" value="HYPHALLY REGULATED CELL WALL PROTEIN 3"/>
    <property type="match status" value="1"/>
</dbReference>
<feature type="transmembrane region" description="Helical" evidence="2">
    <location>
        <begin position="77"/>
        <end position="99"/>
    </location>
</feature>
<feature type="region of interest" description="Disordered" evidence="1">
    <location>
        <begin position="397"/>
        <end position="536"/>
    </location>
</feature>
<accession>A0A9N8YZA3</accession>
<evidence type="ECO:0000313" key="4">
    <source>
        <dbReference type="Proteomes" id="UP000789572"/>
    </source>
</evidence>
<keyword evidence="4" id="KW-1185">Reference proteome</keyword>
<evidence type="ECO:0000313" key="3">
    <source>
        <dbReference type="EMBL" id="CAG8455800.1"/>
    </source>
</evidence>
<name>A0A9N8YZA3_9GLOM</name>
<sequence>MLTSIVTLVHRILVKHQSLFFPPSKERGILRPRPADTFHVMACLFCLLSGIDIIFLLKEAYGNVAVAEIGFALPRVLTLSLTTLYPISLIYSIASLDPIAKRQIRWTHNTCMLDIISVSVILGPLVSVLPIAYLTGHLADNNNFKSANNILKLQYFLIGIWDLGYTISTILVWYKLNNVLRDYSKSLREIHRKGVYYQWRVMELKSFKWRLIGIFALLTCIYFTDGISRFAFVFVAKNPSIWKQGIGALFMIFWNYVPVVVITIVQIVLFCRKTALVPSQALQRASSQRSQRSRRSSHRFASIYDTSTATRPYVSGSGWFDQDAENTKNRPDISIEIPLDPIHAGHANVGTSSSSARDSNPTPFISPLRGSNIWDIDYTNKKKTSNSALSDAYRRGKLGKGVGRTSTVQFDDGSGTAPSPAVAVGLIDTATEDEADRAPEEIEENKETKEAAIDDDVEKGENGNGGNGGDGGEGGNGGNGGNGGDGGNGGNRGNGGDGGEGGNGGNGGNGENGGNGGNGKDGGVNHIRCAMSNVNV</sequence>
<feature type="compositionally biased region" description="Gly residues" evidence="1">
    <location>
        <begin position="462"/>
        <end position="522"/>
    </location>
</feature>
<keyword evidence="2" id="KW-0812">Transmembrane</keyword>
<feature type="compositionally biased region" description="Basic and acidic residues" evidence="1">
    <location>
        <begin position="436"/>
        <end position="452"/>
    </location>
</feature>
<feature type="transmembrane region" description="Helical" evidence="2">
    <location>
        <begin position="37"/>
        <end position="57"/>
    </location>
</feature>